<dbReference type="InterPro" id="IPR051620">
    <property type="entry name" value="ORF904-like_C"/>
</dbReference>
<dbReference type="PANTHER" id="PTHR35372">
    <property type="entry name" value="ATP BINDING PROTEIN-RELATED"/>
    <property type="match status" value="1"/>
</dbReference>
<dbReference type="AlphaFoldDB" id="A0A5M7C3N8"/>
<evidence type="ECO:0000313" key="4">
    <source>
        <dbReference type="EMBL" id="KAA5836060.1"/>
    </source>
</evidence>
<proteinExistence type="predicted"/>
<accession>A0A5M7C3N8</accession>
<name>A0A5M7C3N8_SACHI</name>
<feature type="domain" description="DNA primase/polymerase bifunctional N-terminal" evidence="3">
    <location>
        <begin position="25"/>
        <end position="225"/>
    </location>
</feature>
<dbReference type="SMART" id="SM00943">
    <property type="entry name" value="Prim-Pol"/>
    <property type="match status" value="1"/>
</dbReference>
<dbReference type="PANTHER" id="PTHR35372:SF2">
    <property type="entry name" value="SF3 HELICASE DOMAIN-CONTAINING PROTEIN"/>
    <property type="match status" value="1"/>
</dbReference>
<dbReference type="OrthoDB" id="3218228at2"/>
<feature type="compositionally biased region" description="Low complexity" evidence="2">
    <location>
        <begin position="327"/>
        <end position="339"/>
    </location>
</feature>
<comment type="caution">
    <text evidence="4">The sequence shown here is derived from an EMBL/GenBank/DDBJ whole genome shotgun (WGS) entry which is preliminary data.</text>
</comment>
<keyword evidence="1" id="KW-0378">Hydrolase</keyword>
<reference evidence="4 5" key="1">
    <citation type="submission" date="2019-09" db="EMBL/GenBank/DDBJ databases">
        <title>Draft genome sequence of the thermophilic Saccharopolyspora hirsuta VKM Ac-666T.</title>
        <authorList>
            <person name="Lobastova T.G."/>
            <person name="Fokina V."/>
            <person name="Bragin E.Y."/>
            <person name="Shtratnikova V.Y."/>
            <person name="Starodumova I.P."/>
            <person name="Tarlachkov S.V."/>
            <person name="Donova M.V."/>
        </authorList>
    </citation>
    <scope>NUCLEOTIDE SEQUENCE [LARGE SCALE GENOMIC DNA]</scope>
    <source>
        <strain evidence="4 5">VKM Ac-666</strain>
    </source>
</reference>
<dbReference type="Proteomes" id="UP000323946">
    <property type="component" value="Unassembled WGS sequence"/>
</dbReference>
<evidence type="ECO:0000313" key="5">
    <source>
        <dbReference type="Proteomes" id="UP000323946"/>
    </source>
</evidence>
<dbReference type="Pfam" id="PF09250">
    <property type="entry name" value="Prim-Pol"/>
    <property type="match status" value="1"/>
</dbReference>
<dbReference type="RefSeq" id="WP_150065720.1">
    <property type="nucleotide sequence ID" value="NZ_VWPH01000003.1"/>
</dbReference>
<evidence type="ECO:0000256" key="2">
    <source>
        <dbReference type="SAM" id="MobiDB-lite"/>
    </source>
</evidence>
<dbReference type="EMBL" id="VWPH01000003">
    <property type="protein sequence ID" value="KAA5836060.1"/>
    <property type="molecule type" value="Genomic_DNA"/>
</dbReference>
<keyword evidence="5" id="KW-1185">Reference proteome</keyword>
<evidence type="ECO:0000259" key="3">
    <source>
        <dbReference type="SMART" id="SM00943"/>
    </source>
</evidence>
<evidence type="ECO:0000256" key="1">
    <source>
        <dbReference type="ARBA" id="ARBA00022801"/>
    </source>
</evidence>
<feature type="region of interest" description="Disordered" evidence="2">
    <location>
        <begin position="316"/>
        <end position="351"/>
    </location>
</feature>
<protein>
    <submittedName>
        <fullName evidence="4">Bifunctional DNA primase/polymerase</fullName>
    </submittedName>
</protein>
<dbReference type="InterPro" id="IPR015330">
    <property type="entry name" value="DNA_primase/pol_bifunc_N"/>
</dbReference>
<dbReference type="CDD" id="cd04859">
    <property type="entry name" value="Prim_Pol"/>
    <property type="match status" value="1"/>
</dbReference>
<sequence>MIAEPRACDDHRSGSARATTPLHVATWLASHDLYVFPLRPYSKRPFGNCARCKADECTPAECGCLTADRPCHGLLAATTEPAVIRRWWARTPRANVGIATGPSGLVVLDLDRKPKLPAPAASDVPELVADGMEALRAIAAADGEQWPDTLTIATPSEGRHLYFRADEARVSSDATGRVGHQVDIRAEGGYVVAPSCEITAPPEDTFGAYVRVSTTTDIAPLPKWLRHRVAPAPRPLAQAKAPNLGGVQPGNHAPGYWQRIWDGELAKVETLDGERWRIVYNSARRLANLAAHDAAPWSEHDVIDALVAAAIRRRQRTGKPVEEAAARRNAARGWQRGANDGPDSLHGFTAA</sequence>
<dbReference type="SUPFAM" id="SSF56747">
    <property type="entry name" value="Prim-pol domain"/>
    <property type="match status" value="1"/>
</dbReference>
<organism evidence="4 5">
    <name type="scientific">Saccharopolyspora hirsuta</name>
    <dbReference type="NCBI Taxonomy" id="1837"/>
    <lineage>
        <taxon>Bacteria</taxon>
        <taxon>Bacillati</taxon>
        <taxon>Actinomycetota</taxon>
        <taxon>Actinomycetes</taxon>
        <taxon>Pseudonocardiales</taxon>
        <taxon>Pseudonocardiaceae</taxon>
        <taxon>Saccharopolyspora</taxon>
    </lineage>
</organism>
<dbReference type="GO" id="GO:0016787">
    <property type="term" value="F:hydrolase activity"/>
    <property type="evidence" value="ECO:0007669"/>
    <property type="project" value="UniProtKB-KW"/>
</dbReference>
<gene>
    <name evidence="4" type="ORF">F1721_06895</name>
</gene>